<evidence type="ECO:0000313" key="5">
    <source>
        <dbReference type="EMBL" id="ORA74313.1"/>
    </source>
</evidence>
<dbReference type="Proteomes" id="UP000192566">
    <property type="component" value="Unassembled WGS sequence"/>
</dbReference>
<dbReference type="InterPro" id="IPR012893">
    <property type="entry name" value="HipA-like_C"/>
</dbReference>
<evidence type="ECO:0000256" key="2">
    <source>
        <dbReference type="ARBA" id="ARBA00022679"/>
    </source>
</evidence>
<dbReference type="AlphaFoldDB" id="A0A1X0DPI5"/>
<dbReference type="OrthoDB" id="3182374at2"/>
<name>A0A1X0DPI5_MYCHE</name>
<reference evidence="5 6" key="1">
    <citation type="submission" date="2017-02" db="EMBL/GenBank/DDBJ databases">
        <title>The new phylogeny of genus Mycobacterium.</title>
        <authorList>
            <person name="Tortoli E."/>
            <person name="Trovato A."/>
            <person name="Cirillo D.M."/>
        </authorList>
    </citation>
    <scope>NUCLEOTIDE SEQUENCE [LARGE SCALE GENOMIC DNA]</scope>
    <source>
        <strain evidence="5 6">DSM 44471</strain>
    </source>
</reference>
<keyword evidence="2" id="KW-0808">Transferase</keyword>
<dbReference type="GO" id="GO:0005829">
    <property type="term" value="C:cytosol"/>
    <property type="evidence" value="ECO:0007669"/>
    <property type="project" value="TreeGrafter"/>
</dbReference>
<dbReference type="STRING" id="53376.BST25_09705"/>
<gene>
    <name evidence="5" type="ORF">BST25_09705</name>
</gene>
<dbReference type="PANTHER" id="PTHR37419">
    <property type="entry name" value="SERINE/THREONINE-PROTEIN KINASE TOXIN HIPA"/>
    <property type="match status" value="1"/>
</dbReference>
<comment type="similarity">
    <text evidence="1">Belongs to the HipA Ser/Thr kinase family.</text>
</comment>
<organism evidence="5 6">
    <name type="scientific">Mycobacterium heidelbergense</name>
    <dbReference type="NCBI Taxonomy" id="53376"/>
    <lineage>
        <taxon>Bacteria</taxon>
        <taxon>Bacillati</taxon>
        <taxon>Actinomycetota</taxon>
        <taxon>Actinomycetes</taxon>
        <taxon>Mycobacteriales</taxon>
        <taxon>Mycobacteriaceae</taxon>
        <taxon>Mycobacterium</taxon>
        <taxon>Mycobacterium simiae complex</taxon>
    </lineage>
</organism>
<evidence type="ECO:0000313" key="6">
    <source>
        <dbReference type="Proteomes" id="UP000192566"/>
    </source>
</evidence>
<dbReference type="Pfam" id="PF13657">
    <property type="entry name" value="Couple_hipA"/>
    <property type="match status" value="1"/>
</dbReference>
<keyword evidence="6" id="KW-1185">Reference proteome</keyword>
<keyword evidence="3" id="KW-0418">Kinase</keyword>
<feature type="region of interest" description="Disordered" evidence="4">
    <location>
        <begin position="420"/>
        <end position="456"/>
    </location>
</feature>
<dbReference type="GO" id="GO:0004674">
    <property type="term" value="F:protein serine/threonine kinase activity"/>
    <property type="evidence" value="ECO:0007669"/>
    <property type="project" value="TreeGrafter"/>
</dbReference>
<sequence>MSLDIWLHGVLTARVTPKSRGRNVVIEYTDEGRLGYSGGAPILSCSLPSIPGANAPSVSRSFLEGLLPEGRALQTAAARLRGVELDLSGAPATPSDVLALLAEYGRECAGAVVVVPAGEGLPTEGHPSSPLSEQELADLIRNLPTRPLGADPARGIRMSLAGAQDKLLLTRVNGRWCMPVDGYPSTHIIKPTTVWPHSAENEALVLALSRECGLSDNAVWIERIGDATALVAERYDRNVRSDGTVQRLHQEDMCQAVGLRPKDKYLIGRPSERMTRVLREFADSPQREITTIYQQVAFRAVVGDEDGHGKNYSLMLHDGVVRVAPLYDSLCTLEYPELSGIMGTRIGAQQSLAKVDRQALLDEAKAMGLPAREAERALDELSMRVRSGIESLPAEITEGWPSEHLIETVMARLHRLETGQPLGGVKESSRPSRTLDTITANKRGAAPARGGTTSMP</sequence>
<dbReference type="EMBL" id="MVHR01000011">
    <property type="protein sequence ID" value="ORA74313.1"/>
    <property type="molecule type" value="Genomic_DNA"/>
</dbReference>
<evidence type="ECO:0000256" key="1">
    <source>
        <dbReference type="ARBA" id="ARBA00010164"/>
    </source>
</evidence>
<comment type="caution">
    <text evidence="5">The sequence shown here is derived from an EMBL/GenBank/DDBJ whole genome shotgun (WGS) entry which is preliminary data.</text>
</comment>
<protein>
    <submittedName>
        <fullName evidence="5">Uncharacterized protein</fullName>
    </submittedName>
</protein>
<dbReference type="InterPro" id="IPR052028">
    <property type="entry name" value="HipA_Ser/Thr_kinase"/>
</dbReference>
<dbReference type="InterPro" id="IPR017508">
    <property type="entry name" value="HipA_N1"/>
</dbReference>
<evidence type="ECO:0000256" key="3">
    <source>
        <dbReference type="ARBA" id="ARBA00022777"/>
    </source>
</evidence>
<proteinExistence type="inferred from homology"/>
<dbReference type="Pfam" id="PF07804">
    <property type="entry name" value="HipA_C"/>
    <property type="match status" value="1"/>
</dbReference>
<dbReference type="NCBIfam" id="TIGR03071">
    <property type="entry name" value="couple_hipA"/>
    <property type="match status" value="1"/>
</dbReference>
<evidence type="ECO:0000256" key="4">
    <source>
        <dbReference type="SAM" id="MobiDB-lite"/>
    </source>
</evidence>
<dbReference type="PANTHER" id="PTHR37419:SF1">
    <property type="entry name" value="SERINE_THREONINE-PROTEIN KINASE TOXIN HIPA"/>
    <property type="match status" value="1"/>
</dbReference>
<accession>A0A1X0DPI5</accession>
<feature type="compositionally biased region" description="Polar residues" evidence="4">
    <location>
        <begin position="431"/>
        <end position="440"/>
    </location>
</feature>
<dbReference type="RefSeq" id="WP_083073804.1">
    <property type="nucleotide sequence ID" value="NZ_AP022615.1"/>
</dbReference>